<evidence type="ECO:0000256" key="3">
    <source>
        <dbReference type="ARBA" id="ARBA00023002"/>
    </source>
</evidence>
<dbReference type="EMBL" id="JAVREV010000002">
    <property type="protein sequence ID" value="MDT0441828.1"/>
    <property type="molecule type" value="Genomic_DNA"/>
</dbReference>
<accession>A0ABU2RZA2</accession>
<evidence type="ECO:0000259" key="4">
    <source>
        <dbReference type="Pfam" id="PF07731"/>
    </source>
</evidence>
<dbReference type="PANTHER" id="PTHR48267">
    <property type="entry name" value="CUPREDOXIN SUPERFAMILY PROTEIN"/>
    <property type="match status" value="1"/>
</dbReference>
<dbReference type="Pfam" id="PF07732">
    <property type="entry name" value="Cu-oxidase_3"/>
    <property type="match status" value="2"/>
</dbReference>
<evidence type="ECO:0000256" key="1">
    <source>
        <dbReference type="ARBA" id="ARBA00010609"/>
    </source>
</evidence>
<gene>
    <name evidence="6" type="ORF">RM779_04340</name>
</gene>
<dbReference type="Proteomes" id="UP001183615">
    <property type="component" value="Unassembled WGS sequence"/>
</dbReference>
<reference evidence="7" key="1">
    <citation type="submission" date="2023-07" db="EMBL/GenBank/DDBJ databases">
        <title>30 novel species of actinomycetes from the DSMZ collection.</title>
        <authorList>
            <person name="Nouioui I."/>
        </authorList>
    </citation>
    <scope>NUCLEOTIDE SEQUENCE [LARGE SCALE GENOMIC DNA]</scope>
    <source>
        <strain evidence="7">DSM 41886</strain>
    </source>
</reference>
<dbReference type="Pfam" id="PF07731">
    <property type="entry name" value="Cu-oxidase_2"/>
    <property type="match status" value="1"/>
</dbReference>
<evidence type="ECO:0000313" key="7">
    <source>
        <dbReference type="Proteomes" id="UP001183615"/>
    </source>
</evidence>
<dbReference type="InterPro" id="IPR011707">
    <property type="entry name" value="Cu-oxidase-like_N"/>
</dbReference>
<proteinExistence type="inferred from homology"/>
<comment type="caution">
    <text evidence="6">The sequence shown here is derived from an EMBL/GenBank/DDBJ whole genome shotgun (WGS) entry which is preliminary data.</text>
</comment>
<keyword evidence="3" id="KW-0560">Oxidoreductase</keyword>
<dbReference type="InterPro" id="IPR033138">
    <property type="entry name" value="Cu_oxidase_CS"/>
</dbReference>
<feature type="domain" description="Plastocyanin-like" evidence="4">
    <location>
        <begin position="505"/>
        <end position="635"/>
    </location>
</feature>
<dbReference type="RefSeq" id="WP_311615954.1">
    <property type="nucleotide sequence ID" value="NZ_JAVREV010000002.1"/>
</dbReference>
<keyword evidence="2" id="KW-0479">Metal-binding</keyword>
<dbReference type="InterPro" id="IPR011706">
    <property type="entry name" value="Cu-oxidase_C"/>
</dbReference>
<dbReference type="SUPFAM" id="SSF49503">
    <property type="entry name" value="Cupredoxins"/>
    <property type="match status" value="2"/>
</dbReference>
<comment type="similarity">
    <text evidence="1">Belongs to the multicopper oxidase family.</text>
</comment>
<feature type="domain" description="Plastocyanin-like" evidence="5">
    <location>
        <begin position="162"/>
        <end position="227"/>
    </location>
</feature>
<evidence type="ECO:0000313" key="6">
    <source>
        <dbReference type="EMBL" id="MDT0441828.1"/>
    </source>
</evidence>
<dbReference type="InterPro" id="IPR008972">
    <property type="entry name" value="Cupredoxin"/>
</dbReference>
<name>A0ABU2RZA2_9ACTN</name>
<sequence length="651" mass="71094">MPDVIYMHAVDDSGAVGPRDAEELPEPAVLRDSRPEAEPVGGLTPYLDPLRIPPTLRPGRGAGLREDIEVQLRATWVRLHSQMAPTHVWAYDGHFPGPTFDVRRGQRIRVSWRNRIDSAYPAVSGDAPRFVADVPSSARAGRGPGFAEEKEVADLPAWSVTHLHGAATGGGNDGWPENGVPVGDAQLSEYPNDQRAAALWYHDHALHLSRWNVYAGLAGMYLVRDAEEDALHLPRGKYEVPLMLMDRNFEVDGQGRPTGELLYKVPRLPEARAGTGAGAAGETEKAVTLPFTGPYTLVNGVLWPYFDVEPRWYRFRLLNASNARIFDLVLIDEEGAPVRGAIKQIGSDGGLMPQPVAVDFDDTLPRLTIAPAERMDLLIDFRALRGQRVRLANVGRNVLPGEEDPAGDVPFPQVMEFRVGRASVHDGFVLPGVISSSFRRLPHDTAHVHAHRLIVLTPPGTAGGGGHPEIWEMAAVAEGAAEAPSDGLIQLTDAEGRSTTYRRLARRFDDALTFKVAHGAYERWSFLHLGGPVHPMHIHLSAFQVLRREPYVVTGFDLALGGTRAGEPVTFNSAPGAAIPLEANELGWKDVFRVRPGELVSVMGAFSGAHGRFMYHCHLLEHEGTGMMRPFVVVPPGVMTFGRQRPGHGGH</sequence>
<evidence type="ECO:0000256" key="2">
    <source>
        <dbReference type="ARBA" id="ARBA00022723"/>
    </source>
</evidence>
<dbReference type="InterPro" id="IPR002355">
    <property type="entry name" value="Cu_oxidase_Cu_BS"/>
</dbReference>
<organism evidence="6 7">
    <name type="scientific">Streptomyces johnsoniae</name>
    <dbReference type="NCBI Taxonomy" id="3075532"/>
    <lineage>
        <taxon>Bacteria</taxon>
        <taxon>Bacillati</taxon>
        <taxon>Actinomycetota</taxon>
        <taxon>Actinomycetes</taxon>
        <taxon>Kitasatosporales</taxon>
        <taxon>Streptomycetaceae</taxon>
        <taxon>Streptomyces</taxon>
    </lineage>
</organism>
<keyword evidence="7" id="KW-1185">Reference proteome</keyword>
<dbReference type="InterPro" id="IPR045087">
    <property type="entry name" value="Cu-oxidase_fam"/>
</dbReference>
<protein>
    <submittedName>
        <fullName evidence="6">Multicopper oxidase domain-containing protein</fullName>
    </submittedName>
</protein>
<feature type="domain" description="Plastocyanin-like" evidence="5">
    <location>
        <begin position="83"/>
        <end position="118"/>
    </location>
</feature>
<dbReference type="Gene3D" id="2.60.40.420">
    <property type="entry name" value="Cupredoxins - blue copper proteins"/>
    <property type="match status" value="3"/>
</dbReference>
<dbReference type="PROSITE" id="PS00079">
    <property type="entry name" value="MULTICOPPER_OXIDASE1"/>
    <property type="match status" value="1"/>
</dbReference>
<dbReference type="PROSITE" id="PS00080">
    <property type="entry name" value="MULTICOPPER_OXIDASE2"/>
    <property type="match status" value="1"/>
</dbReference>
<evidence type="ECO:0000259" key="5">
    <source>
        <dbReference type="Pfam" id="PF07732"/>
    </source>
</evidence>
<dbReference type="PANTHER" id="PTHR48267:SF1">
    <property type="entry name" value="BILIRUBIN OXIDASE"/>
    <property type="match status" value="1"/>
</dbReference>
<dbReference type="CDD" id="cd13844">
    <property type="entry name" value="CuRO_1_BOD_CotA_like"/>
    <property type="match status" value="1"/>
</dbReference>